<dbReference type="RefSeq" id="WP_231004526.1">
    <property type="nucleotide sequence ID" value="NZ_JAJNEC010000005.1"/>
</dbReference>
<evidence type="ECO:0000313" key="2">
    <source>
        <dbReference type="Proteomes" id="UP001199816"/>
    </source>
</evidence>
<reference evidence="1 2" key="1">
    <citation type="submission" date="2021-11" db="EMBL/GenBank/DDBJ databases">
        <title>Genomic of Niabella pedocola.</title>
        <authorList>
            <person name="Wu T."/>
        </authorList>
    </citation>
    <scope>NUCLEOTIDE SEQUENCE [LARGE SCALE GENOMIC DNA]</scope>
    <source>
        <strain evidence="1 2">JCM 31011</strain>
    </source>
</reference>
<dbReference type="PROSITE" id="PS51257">
    <property type="entry name" value="PROKAR_LIPOPROTEIN"/>
    <property type="match status" value="1"/>
</dbReference>
<comment type="caution">
    <text evidence="1">The sequence shown here is derived from an EMBL/GenBank/DDBJ whole genome shotgun (WGS) entry which is preliminary data.</text>
</comment>
<organism evidence="1 2">
    <name type="scientific">Niabella pedocola</name>
    <dbReference type="NCBI Taxonomy" id="1752077"/>
    <lineage>
        <taxon>Bacteria</taxon>
        <taxon>Pseudomonadati</taxon>
        <taxon>Bacteroidota</taxon>
        <taxon>Chitinophagia</taxon>
        <taxon>Chitinophagales</taxon>
        <taxon>Chitinophagaceae</taxon>
        <taxon>Niabella</taxon>
    </lineage>
</organism>
<keyword evidence="2" id="KW-1185">Reference proteome</keyword>
<sequence>MRNNIYFYIICLALFLASCKKEGNASETETGYATGKVVDTQGKPLGDVEITIENTLTGTYVSYVGKTDINGSYKIKIGKVGTYHANAYLVKNYNGKSYRLPLHPDNDAVFSNAGAIRNFQWKLSGAMPEDGHYGSHIELNDEIGVNIDAQSIEYTLTPAGKLIDGSDGTVLTLHTGQPNTPSYNKLTDIPIGRYTLTAVYVKDGTRHPLRLKYTLGSDNYQSGLTIDFPEPWYEGVAVTYNY</sequence>
<proteinExistence type="predicted"/>
<dbReference type="EMBL" id="JAJNEC010000005">
    <property type="protein sequence ID" value="MCD2423262.1"/>
    <property type="molecule type" value="Genomic_DNA"/>
</dbReference>
<dbReference type="Proteomes" id="UP001199816">
    <property type="component" value="Unassembled WGS sequence"/>
</dbReference>
<dbReference type="SUPFAM" id="SSF49464">
    <property type="entry name" value="Carboxypeptidase regulatory domain-like"/>
    <property type="match status" value="1"/>
</dbReference>
<accession>A0ABS8PQ99</accession>
<dbReference type="InterPro" id="IPR008969">
    <property type="entry name" value="CarboxyPept-like_regulatory"/>
</dbReference>
<gene>
    <name evidence="1" type="ORF">LQ567_10865</name>
</gene>
<protein>
    <submittedName>
        <fullName evidence="1">Carboxypeptidase-like regulatory domain-containing protein</fullName>
    </submittedName>
</protein>
<name>A0ABS8PQ99_9BACT</name>
<evidence type="ECO:0000313" key="1">
    <source>
        <dbReference type="EMBL" id="MCD2423262.1"/>
    </source>
</evidence>